<dbReference type="AlphaFoldDB" id="A0AAD2PU40"/>
<organism evidence="2 3">
    <name type="scientific">Cylindrotheca closterium</name>
    <dbReference type="NCBI Taxonomy" id="2856"/>
    <lineage>
        <taxon>Eukaryota</taxon>
        <taxon>Sar</taxon>
        <taxon>Stramenopiles</taxon>
        <taxon>Ochrophyta</taxon>
        <taxon>Bacillariophyta</taxon>
        <taxon>Bacillariophyceae</taxon>
        <taxon>Bacillariophycidae</taxon>
        <taxon>Bacillariales</taxon>
        <taxon>Bacillariaceae</taxon>
        <taxon>Cylindrotheca</taxon>
    </lineage>
</organism>
<name>A0AAD2PU40_9STRA</name>
<sequence>MVLNTIGPSKLPPRLELTPLLHRAGGGEEKDGEYEDEEDESCFYQDYEPMDHPSGSQRLKTMQRAHRHKIQTTQLRRSPTGTVGATGTTGRRSRKAARQQEASNTNRVPFHTNNPYVTMGFFSYIAYNLTDPCCGTSDWIYDHVGAGDDYDGDFEDVDVEENALFWRDYNPKRELYSLQLQVENSNLSPQKRSYLEKKIHHMSRDPLEFDFDDDDDDASQSDVSTLLTMDESLMEGKMSGMEVAVRKFKQYERSQRYHKSAAAATSAAAHQGNIRTTYSF</sequence>
<evidence type="ECO:0000313" key="3">
    <source>
        <dbReference type="Proteomes" id="UP001295423"/>
    </source>
</evidence>
<protein>
    <submittedName>
        <fullName evidence="2">Uncharacterized protein</fullName>
    </submittedName>
</protein>
<feature type="compositionally biased region" description="Acidic residues" evidence="1">
    <location>
        <begin position="30"/>
        <end position="40"/>
    </location>
</feature>
<proteinExistence type="predicted"/>
<feature type="region of interest" description="Disordered" evidence="1">
    <location>
        <begin position="69"/>
        <end position="109"/>
    </location>
</feature>
<evidence type="ECO:0000313" key="2">
    <source>
        <dbReference type="EMBL" id="CAJ1947965.1"/>
    </source>
</evidence>
<keyword evidence="3" id="KW-1185">Reference proteome</keyword>
<gene>
    <name evidence="2" type="ORF">CYCCA115_LOCUS11397</name>
</gene>
<evidence type="ECO:0000256" key="1">
    <source>
        <dbReference type="SAM" id="MobiDB-lite"/>
    </source>
</evidence>
<feature type="compositionally biased region" description="Low complexity" evidence="1">
    <location>
        <begin position="80"/>
        <end position="90"/>
    </location>
</feature>
<dbReference type="Proteomes" id="UP001295423">
    <property type="component" value="Unassembled WGS sequence"/>
</dbReference>
<reference evidence="2" key="1">
    <citation type="submission" date="2023-08" db="EMBL/GenBank/DDBJ databases">
        <authorList>
            <person name="Audoor S."/>
            <person name="Bilcke G."/>
        </authorList>
    </citation>
    <scope>NUCLEOTIDE SEQUENCE</scope>
</reference>
<dbReference type="EMBL" id="CAKOGP040001736">
    <property type="protein sequence ID" value="CAJ1947965.1"/>
    <property type="molecule type" value="Genomic_DNA"/>
</dbReference>
<feature type="compositionally biased region" description="Polar residues" evidence="1">
    <location>
        <begin position="100"/>
        <end position="109"/>
    </location>
</feature>
<accession>A0AAD2PU40</accession>
<feature type="region of interest" description="Disordered" evidence="1">
    <location>
        <begin position="1"/>
        <end position="40"/>
    </location>
</feature>
<comment type="caution">
    <text evidence="2">The sequence shown here is derived from an EMBL/GenBank/DDBJ whole genome shotgun (WGS) entry which is preliminary data.</text>
</comment>